<organism evidence="2 3">
    <name type="scientific">Paramuricea clavata</name>
    <name type="common">Red gorgonian</name>
    <name type="synonym">Violescent sea-whip</name>
    <dbReference type="NCBI Taxonomy" id="317549"/>
    <lineage>
        <taxon>Eukaryota</taxon>
        <taxon>Metazoa</taxon>
        <taxon>Cnidaria</taxon>
        <taxon>Anthozoa</taxon>
        <taxon>Octocorallia</taxon>
        <taxon>Malacalcyonacea</taxon>
        <taxon>Plexauridae</taxon>
        <taxon>Paramuricea</taxon>
    </lineage>
</organism>
<accession>A0A6S7J0X2</accession>
<gene>
    <name evidence="2" type="ORF">PACLA_8A051438</name>
</gene>
<dbReference type="InterPro" id="IPR049012">
    <property type="entry name" value="Mutator_transp_dom"/>
</dbReference>
<dbReference type="EMBL" id="CACRXK020012459">
    <property type="protein sequence ID" value="CAB4023350.1"/>
    <property type="molecule type" value="Genomic_DNA"/>
</dbReference>
<keyword evidence="3" id="KW-1185">Reference proteome</keyword>
<reference evidence="2" key="1">
    <citation type="submission" date="2020-04" db="EMBL/GenBank/DDBJ databases">
        <authorList>
            <person name="Alioto T."/>
            <person name="Alioto T."/>
            <person name="Gomez Garrido J."/>
        </authorList>
    </citation>
    <scope>NUCLEOTIDE SEQUENCE</scope>
    <source>
        <strain evidence="2">A484AB</strain>
    </source>
</reference>
<name>A0A6S7J0X2_PARCT</name>
<comment type="caution">
    <text evidence="2">The sequence shown here is derived from an EMBL/GenBank/DDBJ whole genome shotgun (WGS) entry which is preliminary data.</text>
</comment>
<evidence type="ECO:0000313" key="3">
    <source>
        <dbReference type="Proteomes" id="UP001152795"/>
    </source>
</evidence>
<dbReference type="Proteomes" id="UP001152795">
    <property type="component" value="Unassembled WGS sequence"/>
</dbReference>
<proteinExistence type="predicted"/>
<evidence type="ECO:0000259" key="1">
    <source>
        <dbReference type="Pfam" id="PF20700"/>
    </source>
</evidence>
<feature type="domain" description="Mutator-like transposase" evidence="1">
    <location>
        <begin position="3"/>
        <end position="125"/>
    </location>
</feature>
<protein>
    <recommendedName>
        <fullName evidence="1">Mutator-like transposase domain-containing protein</fullName>
    </recommendedName>
</protein>
<feature type="non-terminal residue" evidence="2">
    <location>
        <position position="273"/>
    </location>
</feature>
<dbReference type="OrthoDB" id="10060618at2759"/>
<dbReference type="Pfam" id="PF20700">
    <property type="entry name" value="Mutator"/>
    <property type="match status" value="1"/>
</dbReference>
<dbReference type="AlphaFoldDB" id="A0A6S7J0X2"/>
<evidence type="ECO:0000313" key="2">
    <source>
        <dbReference type="EMBL" id="CAB4023350.1"/>
    </source>
</evidence>
<sequence>MDMLGDGDSSTYNTIVESQPYGEDFIPNKLECIGHVQKRVGSRLRKLKSSNKGLKLADGKGLAGKGRLTDSKIDVLQNYYGLAVRENLDDVGTMAKSIEASLYHVASTAENPQHHLCPDGKDSWCGYKTDKEGYKHKNGIPSCIVDLIKPIYKDLSKTELLNKCTHGLTQNVNECLNRLIWDRCPKSTYVEQETVALATYLAILKFNDGDISFLKLFNDLDITPGIFTVIEMGVDSDDGNSSLTNASKAIFAQRLALIKEIPHSDLEINFSVP</sequence>